<keyword evidence="3" id="KW-1185">Reference proteome</keyword>
<organism evidence="2 3">
    <name type="scientific">Paramecium octaurelia</name>
    <dbReference type="NCBI Taxonomy" id="43137"/>
    <lineage>
        <taxon>Eukaryota</taxon>
        <taxon>Sar</taxon>
        <taxon>Alveolata</taxon>
        <taxon>Ciliophora</taxon>
        <taxon>Intramacronucleata</taxon>
        <taxon>Oligohymenophorea</taxon>
        <taxon>Peniculida</taxon>
        <taxon>Parameciidae</taxon>
        <taxon>Paramecium</taxon>
    </lineage>
</organism>
<sequence>MELKKISDGYAEEIVNLKIQKQEIQENLNQNKSKTDSKIQILEQQLKELKEKIEEGERSKIENFQKFLQYSNIYKSNNCSISDGGKIAECGSNPGFCICEQMIPKFGITKFAFQVIEKSGWLFFGIGIREIIKQKGFGSNYRLNCGVYLIAHDGNVFSDHDSQIGGQRRSFQFGQNDSIIVEVNMDLKKIKWIKLQSNESCMIDVDTSKELYPCALLYPISKIRILNEIPK</sequence>
<dbReference type="Proteomes" id="UP000683925">
    <property type="component" value="Unassembled WGS sequence"/>
</dbReference>
<evidence type="ECO:0000313" key="2">
    <source>
        <dbReference type="EMBL" id="CAD8214407.1"/>
    </source>
</evidence>
<reference evidence="2" key="1">
    <citation type="submission" date="2021-01" db="EMBL/GenBank/DDBJ databases">
        <authorList>
            <consortium name="Genoscope - CEA"/>
            <person name="William W."/>
        </authorList>
    </citation>
    <scope>NUCLEOTIDE SEQUENCE</scope>
</reference>
<dbReference type="EMBL" id="CAJJDP010000180">
    <property type="protein sequence ID" value="CAD8214407.1"/>
    <property type="molecule type" value="Genomic_DNA"/>
</dbReference>
<keyword evidence="1" id="KW-0175">Coiled coil</keyword>
<comment type="caution">
    <text evidence="2">The sequence shown here is derived from an EMBL/GenBank/DDBJ whole genome shotgun (WGS) entry which is preliminary data.</text>
</comment>
<name>A0A8S1YP43_PAROT</name>
<feature type="coiled-coil region" evidence="1">
    <location>
        <begin position="7"/>
        <end position="59"/>
    </location>
</feature>
<accession>A0A8S1YP43</accession>
<evidence type="ECO:0000313" key="3">
    <source>
        <dbReference type="Proteomes" id="UP000683925"/>
    </source>
</evidence>
<protein>
    <recommendedName>
        <fullName evidence="4">SPRY domain-containing protein</fullName>
    </recommendedName>
</protein>
<gene>
    <name evidence="2" type="ORF">POCTA_138.1.T1760027</name>
</gene>
<dbReference type="AlphaFoldDB" id="A0A8S1YP43"/>
<proteinExistence type="predicted"/>
<evidence type="ECO:0008006" key="4">
    <source>
        <dbReference type="Google" id="ProtNLM"/>
    </source>
</evidence>
<dbReference type="OrthoDB" id="10044165at2759"/>
<evidence type="ECO:0000256" key="1">
    <source>
        <dbReference type="SAM" id="Coils"/>
    </source>
</evidence>